<dbReference type="Pfam" id="PF00817">
    <property type="entry name" value="IMS"/>
    <property type="match status" value="1"/>
</dbReference>
<dbReference type="SUPFAM" id="SSF56672">
    <property type="entry name" value="DNA/RNA polymerases"/>
    <property type="match status" value="1"/>
</dbReference>
<dbReference type="InterPro" id="IPR052230">
    <property type="entry name" value="DNA_polymerase_eta"/>
</dbReference>
<dbReference type="AlphaFoldDB" id="A0A9D4PDH6"/>
<name>A0A9D4PDH6_RHISA</name>
<evidence type="ECO:0000313" key="11">
    <source>
        <dbReference type="Proteomes" id="UP000821837"/>
    </source>
</evidence>
<evidence type="ECO:0000313" key="10">
    <source>
        <dbReference type="EMBL" id="KAH7936176.1"/>
    </source>
</evidence>
<dbReference type="GO" id="GO:0035861">
    <property type="term" value="C:site of double-strand break"/>
    <property type="evidence" value="ECO:0007669"/>
    <property type="project" value="TreeGrafter"/>
</dbReference>
<dbReference type="Proteomes" id="UP000821837">
    <property type="component" value="Unassembled WGS sequence"/>
</dbReference>
<dbReference type="PANTHER" id="PTHR45873">
    <property type="entry name" value="DNA POLYMERASE ETA"/>
    <property type="match status" value="1"/>
</dbReference>
<dbReference type="Gene3D" id="3.30.70.270">
    <property type="match status" value="1"/>
</dbReference>
<dbReference type="InterPro" id="IPR043502">
    <property type="entry name" value="DNA/RNA_pol_sf"/>
</dbReference>
<accession>A0A9D4PDH6</accession>
<evidence type="ECO:0000256" key="8">
    <source>
        <dbReference type="ARBA" id="ARBA00023242"/>
    </source>
</evidence>
<dbReference type="PROSITE" id="PS50173">
    <property type="entry name" value="UMUC"/>
    <property type="match status" value="1"/>
</dbReference>
<dbReference type="FunFam" id="3.40.1170.60:FF:000003">
    <property type="entry name" value="DNA polymerase eta"/>
    <property type="match status" value="1"/>
</dbReference>
<evidence type="ECO:0000256" key="4">
    <source>
        <dbReference type="ARBA" id="ARBA00022723"/>
    </source>
</evidence>
<dbReference type="VEuPathDB" id="VectorBase:RSAN_039330"/>
<reference evidence="10" key="2">
    <citation type="submission" date="2021-09" db="EMBL/GenBank/DDBJ databases">
        <authorList>
            <person name="Jia N."/>
            <person name="Wang J."/>
            <person name="Shi W."/>
            <person name="Du L."/>
            <person name="Sun Y."/>
            <person name="Zhan W."/>
            <person name="Jiang J."/>
            <person name="Wang Q."/>
            <person name="Zhang B."/>
            <person name="Ji P."/>
            <person name="Sakyi L.B."/>
            <person name="Cui X."/>
            <person name="Yuan T."/>
            <person name="Jiang B."/>
            <person name="Yang W."/>
            <person name="Lam T.T.-Y."/>
            <person name="Chang Q."/>
            <person name="Ding S."/>
            <person name="Wang X."/>
            <person name="Zhu J."/>
            <person name="Ruan X."/>
            <person name="Zhao L."/>
            <person name="Wei J."/>
            <person name="Que T."/>
            <person name="Du C."/>
            <person name="Cheng J."/>
            <person name="Dai P."/>
            <person name="Han X."/>
            <person name="Huang E."/>
            <person name="Gao Y."/>
            <person name="Liu J."/>
            <person name="Shao H."/>
            <person name="Ye R."/>
            <person name="Li L."/>
            <person name="Wei W."/>
            <person name="Wang X."/>
            <person name="Wang C."/>
            <person name="Huo Q."/>
            <person name="Li W."/>
            <person name="Guo W."/>
            <person name="Chen H."/>
            <person name="Chen S."/>
            <person name="Zhou L."/>
            <person name="Zhou L."/>
            <person name="Ni X."/>
            <person name="Tian J."/>
            <person name="Zhou Y."/>
            <person name="Sheng Y."/>
            <person name="Liu T."/>
            <person name="Pan Y."/>
            <person name="Xia L."/>
            <person name="Li J."/>
            <person name="Zhao F."/>
            <person name="Cao W."/>
        </authorList>
    </citation>
    <scope>NUCLEOTIDE SEQUENCE</scope>
    <source>
        <strain evidence="10">Rsan-2018</strain>
        <tissue evidence="10">Larvae</tissue>
    </source>
</reference>
<keyword evidence="4" id="KW-0479">Metal-binding</keyword>
<evidence type="ECO:0000256" key="3">
    <source>
        <dbReference type="ARBA" id="ARBA00022695"/>
    </source>
</evidence>
<evidence type="ECO:0000259" key="9">
    <source>
        <dbReference type="PROSITE" id="PS50173"/>
    </source>
</evidence>
<dbReference type="GO" id="GO:0005657">
    <property type="term" value="C:replication fork"/>
    <property type="evidence" value="ECO:0007669"/>
    <property type="project" value="TreeGrafter"/>
</dbReference>
<keyword evidence="8" id="KW-0539">Nucleus</keyword>
<keyword evidence="6" id="KW-0460">Magnesium</keyword>
<evidence type="ECO:0000256" key="7">
    <source>
        <dbReference type="ARBA" id="ARBA00023204"/>
    </source>
</evidence>
<dbReference type="PANTHER" id="PTHR45873:SF1">
    <property type="entry name" value="DNA POLYMERASE ETA"/>
    <property type="match status" value="1"/>
</dbReference>
<evidence type="ECO:0000256" key="1">
    <source>
        <dbReference type="ARBA" id="ARBA00004123"/>
    </source>
</evidence>
<dbReference type="GO" id="GO:0042276">
    <property type="term" value="P:error-prone translesion synthesis"/>
    <property type="evidence" value="ECO:0007669"/>
    <property type="project" value="TreeGrafter"/>
</dbReference>
<gene>
    <name evidence="10" type="ORF">HPB52_019472</name>
</gene>
<keyword evidence="2" id="KW-0808">Transferase</keyword>
<dbReference type="GO" id="GO:0006281">
    <property type="term" value="P:DNA repair"/>
    <property type="evidence" value="ECO:0007669"/>
    <property type="project" value="UniProtKB-KW"/>
</dbReference>
<dbReference type="InterPro" id="IPR001126">
    <property type="entry name" value="UmuC"/>
</dbReference>
<keyword evidence="5" id="KW-0227">DNA damage</keyword>
<dbReference type="GO" id="GO:0005634">
    <property type="term" value="C:nucleus"/>
    <property type="evidence" value="ECO:0007669"/>
    <property type="project" value="UniProtKB-SubCell"/>
</dbReference>
<keyword evidence="3" id="KW-0548">Nucleotidyltransferase</keyword>
<evidence type="ECO:0000256" key="5">
    <source>
        <dbReference type="ARBA" id="ARBA00022763"/>
    </source>
</evidence>
<dbReference type="Gene3D" id="3.40.1170.60">
    <property type="match status" value="1"/>
</dbReference>
<keyword evidence="7" id="KW-0234">DNA repair</keyword>
<protein>
    <recommendedName>
        <fullName evidence="9">UmuC domain-containing protein</fullName>
    </recommendedName>
</protein>
<evidence type="ECO:0000256" key="2">
    <source>
        <dbReference type="ARBA" id="ARBA00022679"/>
    </source>
</evidence>
<sequence length="174" mass="19053">MATASTPRHRAVVLVDMDCFYVQVEQRLAPDWNGKPCAVAQYNTFQGGGLIAVNYEARAFGVKRGMRGEQAAKLAKDLHLFRVPEVRGKADLTRYREAGAEVLSVLCQFSEVVERASIDEAYLDLTEACKAVPLPRSADALPNSFLGQTPKTASQSGEDDAMSVFSTIFDDTMQ</sequence>
<comment type="caution">
    <text evidence="10">The sequence shown here is derived from an EMBL/GenBank/DDBJ whole genome shotgun (WGS) entry which is preliminary data.</text>
</comment>
<dbReference type="GO" id="GO:0009314">
    <property type="term" value="P:response to radiation"/>
    <property type="evidence" value="ECO:0007669"/>
    <property type="project" value="TreeGrafter"/>
</dbReference>
<reference evidence="10" key="1">
    <citation type="journal article" date="2020" name="Cell">
        <title>Large-Scale Comparative Analyses of Tick Genomes Elucidate Their Genetic Diversity and Vector Capacities.</title>
        <authorList>
            <consortium name="Tick Genome and Microbiome Consortium (TIGMIC)"/>
            <person name="Jia N."/>
            <person name="Wang J."/>
            <person name="Shi W."/>
            <person name="Du L."/>
            <person name="Sun Y."/>
            <person name="Zhan W."/>
            <person name="Jiang J.F."/>
            <person name="Wang Q."/>
            <person name="Zhang B."/>
            <person name="Ji P."/>
            <person name="Bell-Sakyi L."/>
            <person name="Cui X.M."/>
            <person name="Yuan T.T."/>
            <person name="Jiang B.G."/>
            <person name="Yang W.F."/>
            <person name="Lam T.T."/>
            <person name="Chang Q.C."/>
            <person name="Ding S.J."/>
            <person name="Wang X.J."/>
            <person name="Zhu J.G."/>
            <person name="Ruan X.D."/>
            <person name="Zhao L."/>
            <person name="Wei J.T."/>
            <person name="Ye R.Z."/>
            <person name="Que T.C."/>
            <person name="Du C.H."/>
            <person name="Zhou Y.H."/>
            <person name="Cheng J.X."/>
            <person name="Dai P.F."/>
            <person name="Guo W.B."/>
            <person name="Han X.H."/>
            <person name="Huang E.J."/>
            <person name="Li L.F."/>
            <person name="Wei W."/>
            <person name="Gao Y.C."/>
            <person name="Liu J.Z."/>
            <person name="Shao H.Z."/>
            <person name="Wang X."/>
            <person name="Wang C.C."/>
            <person name="Yang T.C."/>
            <person name="Huo Q.B."/>
            <person name="Li W."/>
            <person name="Chen H.Y."/>
            <person name="Chen S.E."/>
            <person name="Zhou L.G."/>
            <person name="Ni X.B."/>
            <person name="Tian J.H."/>
            <person name="Sheng Y."/>
            <person name="Liu T."/>
            <person name="Pan Y.S."/>
            <person name="Xia L.Y."/>
            <person name="Li J."/>
            <person name="Zhao F."/>
            <person name="Cao W.C."/>
        </authorList>
    </citation>
    <scope>NUCLEOTIDE SEQUENCE</scope>
    <source>
        <strain evidence="10">Rsan-2018</strain>
    </source>
</reference>
<dbReference type="GO" id="GO:0046872">
    <property type="term" value="F:metal ion binding"/>
    <property type="evidence" value="ECO:0007669"/>
    <property type="project" value="UniProtKB-KW"/>
</dbReference>
<comment type="subcellular location">
    <subcellularLocation>
        <location evidence="1">Nucleus</location>
    </subcellularLocation>
</comment>
<dbReference type="EMBL" id="JABSTV010001255">
    <property type="protein sequence ID" value="KAH7936176.1"/>
    <property type="molecule type" value="Genomic_DNA"/>
</dbReference>
<dbReference type="GO" id="GO:0003887">
    <property type="term" value="F:DNA-directed DNA polymerase activity"/>
    <property type="evidence" value="ECO:0007669"/>
    <property type="project" value="TreeGrafter"/>
</dbReference>
<organism evidence="10 11">
    <name type="scientific">Rhipicephalus sanguineus</name>
    <name type="common">Brown dog tick</name>
    <name type="synonym">Ixodes sanguineus</name>
    <dbReference type="NCBI Taxonomy" id="34632"/>
    <lineage>
        <taxon>Eukaryota</taxon>
        <taxon>Metazoa</taxon>
        <taxon>Ecdysozoa</taxon>
        <taxon>Arthropoda</taxon>
        <taxon>Chelicerata</taxon>
        <taxon>Arachnida</taxon>
        <taxon>Acari</taxon>
        <taxon>Parasitiformes</taxon>
        <taxon>Ixodida</taxon>
        <taxon>Ixodoidea</taxon>
        <taxon>Ixodidae</taxon>
        <taxon>Rhipicephalinae</taxon>
        <taxon>Rhipicephalus</taxon>
        <taxon>Rhipicephalus</taxon>
    </lineage>
</organism>
<keyword evidence="11" id="KW-1185">Reference proteome</keyword>
<proteinExistence type="predicted"/>
<feature type="domain" description="UmuC" evidence="9">
    <location>
        <begin position="12"/>
        <end position="126"/>
    </location>
</feature>
<dbReference type="InterPro" id="IPR043128">
    <property type="entry name" value="Rev_trsase/Diguanyl_cyclase"/>
</dbReference>
<evidence type="ECO:0000256" key="6">
    <source>
        <dbReference type="ARBA" id="ARBA00022842"/>
    </source>
</evidence>